<dbReference type="EMBL" id="JALLBG020000313">
    <property type="protein sequence ID" value="KAL3756136.1"/>
    <property type="molecule type" value="Genomic_DNA"/>
</dbReference>
<evidence type="ECO:0000256" key="10">
    <source>
        <dbReference type="ARBA" id="ARBA00022989"/>
    </source>
</evidence>
<keyword evidence="5" id="KW-0679">Respiratory chain</keyword>
<reference evidence="16 17" key="1">
    <citation type="submission" date="2024-10" db="EMBL/GenBank/DDBJ databases">
        <title>Updated reference genomes for cyclostephanoid diatoms.</title>
        <authorList>
            <person name="Roberts W.R."/>
            <person name="Alverson A.J."/>
        </authorList>
    </citation>
    <scope>NUCLEOTIDE SEQUENCE [LARGE SCALE GENOMIC DNA]</scope>
    <source>
        <strain evidence="16 17">AJA232-27</strain>
    </source>
</reference>
<keyword evidence="10 14" id="KW-1133">Transmembrane helix</keyword>
<dbReference type="Proteomes" id="UP001530293">
    <property type="component" value="Unassembled WGS sequence"/>
</dbReference>
<name>A0ABD3LWP2_9STRA</name>
<evidence type="ECO:0000256" key="1">
    <source>
        <dbReference type="ARBA" id="ARBA00001962"/>
    </source>
</evidence>
<feature type="domain" description="EF-hand" evidence="15">
    <location>
        <begin position="139"/>
        <end position="174"/>
    </location>
</feature>
<evidence type="ECO:0000313" key="16">
    <source>
        <dbReference type="EMBL" id="KAL3756136.1"/>
    </source>
</evidence>
<dbReference type="PANTHER" id="PTHR31803">
    <property type="entry name" value="ALTERNATIVE OXIDASE"/>
    <property type="match status" value="1"/>
</dbReference>
<accession>A0ABD3LWP2</accession>
<evidence type="ECO:0000256" key="3">
    <source>
        <dbReference type="ARBA" id="ARBA00008388"/>
    </source>
</evidence>
<sequence>MITTTTTFRQGLRLASKRRIIFINGTSKVNCSAAAAAAQFSTNLLRGAAAAASNSVPEPNLRHFSHAAATTVGHNPFGLVTDASFYRSQLGTRHYYYQTSTKSQQQQSAGGATAPVIIKEEESKKSTAALHHQAPLPDSIRSIILQDLRSVDADNNGKISADELMALLRKHNDTFTEAEILELGEIFYTSLGASSVEIDRFMDAIDAAVASKRGVASSSAANTTKDDFVQPLAAKGKFKTHPLGIGTCATEFMFAKTHGKYTEEELNIQLKHLEPTTFSDKTALFAVKCVRLVFDTTTMWNVGSITKSKILNRAIFLETIAAIPGMVAAIIRHFRSLRNMSRDGGMLNMFLEEANNERMHLLTFIKMKQPGYAFRAAVIGAQFGFGSFFLAAYMINPAWCHRFVGYIEEEACHTYTKILKEMESAEAGSELAMWRSEDAPKIAKAYWHLGEHGTILDVMKAVRADEAEHRDVNHAVSGIPTDAVNPLFDPRDKLDLMMKKYVKDIMRKDVSMT</sequence>
<evidence type="ECO:0000256" key="9">
    <source>
        <dbReference type="ARBA" id="ARBA00022982"/>
    </source>
</evidence>
<evidence type="ECO:0000256" key="14">
    <source>
        <dbReference type="SAM" id="Phobius"/>
    </source>
</evidence>
<dbReference type="Gene3D" id="1.20.1260.140">
    <property type="entry name" value="Alternative oxidase"/>
    <property type="match status" value="1"/>
</dbReference>
<dbReference type="InterPro" id="IPR002680">
    <property type="entry name" value="AOX"/>
</dbReference>
<evidence type="ECO:0000256" key="4">
    <source>
        <dbReference type="ARBA" id="ARBA00022448"/>
    </source>
</evidence>
<dbReference type="PROSITE" id="PS00018">
    <property type="entry name" value="EF_HAND_1"/>
    <property type="match status" value="1"/>
</dbReference>
<dbReference type="Pfam" id="PF01786">
    <property type="entry name" value="AOX"/>
    <property type="match status" value="1"/>
</dbReference>
<dbReference type="SUPFAM" id="SSF47473">
    <property type="entry name" value="EF-hand"/>
    <property type="match status" value="1"/>
</dbReference>
<evidence type="ECO:0000256" key="11">
    <source>
        <dbReference type="ARBA" id="ARBA00023002"/>
    </source>
</evidence>
<evidence type="ECO:0000256" key="2">
    <source>
        <dbReference type="ARBA" id="ARBA00004370"/>
    </source>
</evidence>
<keyword evidence="12" id="KW-0408">Iron</keyword>
<comment type="cofactor">
    <cofactor evidence="1">
        <name>Fe cation</name>
        <dbReference type="ChEBI" id="CHEBI:24875"/>
    </cofactor>
</comment>
<keyword evidence="11" id="KW-0560">Oxidoreductase</keyword>
<keyword evidence="4" id="KW-0813">Transport</keyword>
<feature type="transmembrane region" description="Helical" evidence="14">
    <location>
        <begin position="372"/>
        <end position="395"/>
    </location>
</feature>
<gene>
    <name evidence="16" type="ORF">ACHAWU_005640</name>
</gene>
<feature type="transmembrane region" description="Helical" evidence="14">
    <location>
        <begin position="314"/>
        <end position="334"/>
    </location>
</feature>
<evidence type="ECO:0000256" key="13">
    <source>
        <dbReference type="ARBA" id="ARBA00023136"/>
    </source>
</evidence>
<dbReference type="AlphaFoldDB" id="A0ABD3LWP2"/>
<proteinExistence type="inferred from homology"/>
<evidence type="ECO:0000256" key="6">
    <source>
        <dbReference type="ARBA" id="ARBA00022692"/>
    </source>
</evidence>
<evidence type="ECO:0000256" key="7">
    <source>
        <dbReference type="ARBA" id="ARBA00022723"/>
    </source>
</evidence>
<evidence type="ECO:0000313" key="17">
    <source>
        <dbReference type="Proteomes" id="UP001530293"/>
    </source>
</evidence>
<dbReference type="CDD" id="cd00051">
    <property type="entry name" value="EFh"/>
    <property type="match status" value="1"/>
</dbReference>
<dbReference type="InterPro" id="IPR038659">
    <property type="entry name" value="AOX_sf"/>
</dbReference>
<dbReference type="PROSITE" id="PS50222">
    <property type="entry name" value="EF_HAND_2"/>
    <property type="match status" value="1"/>
</dbReference>
<dbReference type="PANTHER" id="PTHR31803:SF3">
    <property type="entry name" value="ALTERNATIVE OXIDASE"/>
    <property type="match status" value="1"/>
</dbReference>
<dbReference type="GO" id="GO:0046872">
    <property type="term" value="F:metal ion binding"/>
    <property type="evidence" value="ECO:0007669"/>
    <property type="project" value="UniProtKB-KW"/>
</dbReference>
<keyword evidence="7" id="KW-0479">Metal-binding</keyword>
<keyword evidence="9" id="KW-0249">Electron transport</keyword>
<keyword evidence="6 14" id="KW-0812">Transmembrane</keyword>
<comment type="caution">
    <text evidence="16">The sequence shown here is derived from an EMBL/GenBank/DDBJ whole genome shotgun (WGS) entry which is preliminary data.</text>
</comment>
<dbReference type="Gene3D" id="1.10.238.10">
    <property type="entry name" value="EF-hand"/>
    <property type="match status" value="1"/>
</dbReference>
<evidence type="ECO:0000256" key="8">
    <source>
        <dbReference type="ARBA" id="ARBA00022837"/>
    </source>
</evidence>
<dbReference type="GO" id="GO:0016020">
    <property type="term" value="C:membrane"/>
    <property type="evidence" value="ECO:0007669"/>
    <property type="project" value="UniProtKB-SubCell"/>
</dbReference>
<keyword evidence="8" id="KW-0106">Calcium</keyword>
<comment type="similarity">
    <text evidence="3">Belongs to the alternative oxidase family.</text>
</comment>
<protein>
    <recommendedName>
        <fullName evidence="15">EF-hand domain-containing protein</fullName>
    </recommendedName>
</protein>
<comment type="subcellular location">
    <subcellularLocation>
        <location evidence="2">Membrane</location>
    </subcellularLocation>
</comment>
<evidence type="ECO:0000256" key="12">
    <source>
        <dbReference type="ARBA" id="ARBA00023004"/>
    </source>
</evidence>
<dbReference type="InterPro" id="IPR002048">
    <property type="entry name" value="EF_hand_dom"/>
</dbReference>
<dbReference type="CDD" id="cd01053">
    <property type="entry name" value="AOX"/>
    <property type="match status" value="1"/>
</dbReference>
<organism evidence="16 17">
    <name type="scientific">Discostella pseudostelligera</name>
    <dbReference type="NCBI Taxonomy" id="259834"/>
    <lineage>
        <taxon>Eukaryota</taxon>
        <taxon>Sar</taxon>
        <taxon>Stramenopiles</taxon>
        <taxon>Ochrophyta</taxon>
        <taxon>Bacillariophyta</taxon>
        <taxon>Coscinodiscophyceae</taxon>
        <taxon>Thalassiosirophycidae</taxon>
        <taxon>Stephanodiscales</taxon>
        <taxon>Stephanodiscaceae</taxon>
        <taxon>Discostella</taxon>
    </lineage>
</organism>
<evidence type="ECO:0000256" key="5">
    <source>
        <dbReference type="ARBA" id="ARBA00022660"/>
    </source>
</evidence>
<evidence type="ECO:0000259" key="15">
    <source>
        <dbReference type="PROSITE" id="PS50222"/>
    </source>
</evidence>
<dbReference type="GO" id="GO:0016491">
    <property type="term" value="F:oxidoreductase activity"/>
    <property type="evidence" value="ECO:0007669"/>
    <property type="project" value="UniProtKB-KW"/>
</dbReference>
<dbReference type="InterPro" id="IPR011992">
    <property type="entry name" value="EF-hand-dom_pair"/>
</dbReference>
<dbReference type="InterPro" id="IPR018247">
    <property type="entry name" value="EF_Hand_1_Ca_BS"/>
</dbReference>
<keyword evidence="17" id="KW-1185">Reference proteome</keyword>
<keyword evidence="13 14" id="KW-0472">Membrane</keyword>